<comment type="pathway">
    <text evidence="1">Secondary metabolite biosynthesis.</text>
</comment>
<dbReference type="CDD" id="cd02440">
    <property type="entry name" value="AdoMet_MTases"/>
    <property type="match status" value="1"/>
</dbReference>
<feature type="domain" description="Ketosynthase family 3 (KS3)" evidence="12">
    <location>
        <begin position="11"/>
        <end position="434"/>
    </location>
</feature>
<feature type="active site" description="Proton donor; for dehydratase activity" evidence="9">
    <location>
        <position position="1165"/>
    </location>
</feature>
<gene>
    <name evidence="14" type="ORF">Fsub_09357</name>
</gene>
<dbReference type="Gene3D" id="1.10.1200.10">
    <property type="entry name" value="ACP-like"/>
    <property type="match status" value="1"/>
</dbReference>
<dbReference type="InterPro" id="IPR016036">
    <property type="entry name" value="Malonyl_transacylase_ACP-bd"/>
</dbReference>
<dbReference type="Pfam" id="PF23297">
    <property type="entry name" value="ACP_SdgA_C"/>
    <property type="match status" value="1"/>
</dbReference>
<dbReference type="SMART" id="SM00822">
    <property type="entry name" value="PKS_KR"/>
    <property type="match status" value="1"/>
</dbReference>
<evidence type="ECO:0000256" key="9">
    <source>
        <dbReference type="PROSITE-ProRule" id="PRU01363"/>
    </source>
</evidence>
<dbReference type="Pfam" id="PF08242">
    <property type="entry name" value="Methyltransf_12"/>
    <property type="match status" value="1"/>
</dbReference>
<dbReference type="SMART" id="SM00826">
    <property type="entry name" value="PKS_DH"/>
    <property type="match status" value="1"/>
</dbReference>
<dbReference type="InterPro" id="IPR049551">
    <property type="entry name" value="PKS_DH_C"/>
</dbReference>
<dbReference type="InterPro" id="IPR016035">
    <property type="entry name" value="Acyl_Trfase/lysoPLipase"/>
</dbReference>
<dbReference type="InterPro" id="IPR036291">
    <property type="entry name" value="NAD(P)-bd_dom_sf"/>
</dbReference>
<dbReference type="SMART" id="SM00823">
    <property type="entry name" value="PKS_PP"/>
    <property type="match status" value="1"/>
</dbReference>
<dbReference type="InterPro" id="IPR013968">
    <property type="entry name" value="PKS_KR"/>
</dbReference>
<dbReference type="SUPFAM" id="SSF52151">
    <property type="entry name" value="FabD/lysophospholipase-like"/>
    <property type="match status" value="1"/>
</dbReference>
<dbReference type="Pfam" id="PF08659">
    <property type="entry name" value="KR"/>
    <property type="match status" value="1"/>
</dbReference>
<dbReference type="GO" id="GO:0016491">
    <property type="term" value="F:oxidoreductase activity"/>
    <property type="evidence" value="ECO:0007669"/>
    <property type="project" value="UniProtKB-KW"/>
</dbReference>
<dbReference type="InterPro" id="IPR014030">
    <property type="entry name" value="Ketoacyl_synth_N"/>
</dbReference>
<dbReference type="SUPFAM" id="SSF55048">
    <property type="entry name" value="Probable ACP-binding domain of malonyl-CoA ACP transacylase"/>
    <property type="match status" value="1"/>
</dbReference>
<dbReference type="Pfam" id="PF08240">
    <property type="entry name" value="ADH_N"/>
    <property type="match status" value="1"/>
</dbReference>
<protein>
    <submittedName>
        <fullName evidence="14">Putative polyketide synthase</fullName>
    </submittedName>
</protein>
<dbReference type="InterPro" id="IPR009081">
    <property type="entry name" value="PP-bd_ACP"/>
</dbReference>
<feature type="domain" description="PKS/mFAS DH" evidence="13">
    <location>
        <begin position="953"/>
        <end position="1248"/>
    </location>
</feature>
<dbReference type="Pfam" id="PF00107">
    <property type="entry name" value="ADH_zinc_N"/>
    <property type="match status" value="1"/>
</dbReference>
<evidence type="ECO:0000256" key="3">
    <source>
        <dbReference type="ARBA" id="ARBA00022553"/>
    </source>
</evidence>
<dbReference type="Gene3D" id="3.40.50.720">
    <property type="entry name" value="NAD(P)-binding Rossmann-like Domain"/>
    <property type="match status" value="1"/>
</dbReference>
<feature type="active site" description="Proton acceptor; for dehydratase activity" evidence="9">
    <location>
        <position position="985"/>
    </location>
</feature>
<dbReference type="InterPro" id="IPR014031">
    <property type="entry name" value="Ketoacyl_synth_C"/>
</dbReference>
<dbReference type="CDD" id="cd00833">
    <property type="entry name" value="PKS"/>
    <property type="match status" value="1"/>
</dbReference>
<evidence type="ECO:0000313" key="14">
    <source>
        <dbReference type="EMBL" id="ALQ33009.1"/>
    </source>
</evidence>
<dbReference type="SUPFAM" id="SSF50129">
    <property type="entry name" value="GroES-like"/>
    <property type="match status" value="1"/>
</dbReference>
<dbReference type="InterPro" id="IPR011032">
    <property type="entry name" value="GroES-like_sf"/>
</dbReference>
<dbReference type="InterPro" id="IPR014043">
    <property type="entry name" value="Acyl_transferase_dom"/>
</dbReference>
<dbReference type="PANTHER" id="PTHR43775">
    <property type="entry name" value="FATTY ACID SYNTHASE"/>
    <property type="match status" value="1"/>
</dbReference>
<dbReference type="GO" id="GO:0004315">
    <property type="term" value="F:3-oxoacyl-[acyl-carrier-protein] synthase activity"/>
    <property type="evidence" value="ECO:0007669"/>
    <property type="project" value="InterPro"/>
</dbReference>
<evidence type="ECO:0000256" key="7">
    <source>
        <dbReference type="ARBA" id="ARBA00023268"/>
    </source>
</evidence>
<evidence type="ECO:0000259" key="12">
    <source>
        <dbReference type="PROSITE" id="PS52004"/>
    </source>
</evidence>
<dbReference type="InterPro" id="IPR018201">
    <property type="entry name" value="Ketoacyl_synth_AS"/>
</dbReference>
<dbReference type="InterPro" id="IPR057326">
    <property type="entry name" value="KR_dom"/>
</dbReference>
<dbReference type="InterPro" id="IPR001227">
    <property type="entry name" value="Ac_transferase_dom_sf"/>
</dbReference>
<feature type="region of interest" description="N-terminal hotdog fold" evidence="9">
    <location>
        <begin position="953"/>
        <end position="1084"/>
    </location>
</feature>
<dbReference type="GO" id="GO:0030639">
    <property type="term" value="P:polyketide biosynthetic process"/>
    <property type="evidence" value="ECO:0007669"/>
    <property type="project" value="UniProtKB-ARBA"/>
</dbReference>
<dbReference type="InterPro" id="IPR006162">
    <property type="entry name" value="Ppantetheine_attach_site"/>
</dbReference>
<proteinExistence type="evidence at transcript level"/>
<keyword evidence="3" id="KW-0597">Phosphoprotein</keyword>
<keyword evidence="4" id="KW-0808">Transferase</keyword>
<dbReference type="InterPro" id="IPR049552">
    <property type="entry name" value="PKS_DH_N"/>
</dbReference>
<dbReference type="CDD" id="cd05195">
    <property type="entry name" value="enoyl_red"/>
    <property type="match status" value="1"/>
</dbReference>
<dbReference type="PROSITE" id="PS52004">
    <property type="entry name" value="KS3_2"/>
    <property type="match status" value="1"/>
</dbReference>
<dbReference type="InterPro" id="IPR013154">
    <property type="entry name" value="ADH-like_N"/>
</dbReference>
<dbReference type="SMART" id="SM00825">
    <property type="entry name" value="PKS_KS"/>
    <property type="match status" value="1"/>
</dbReference>
<dbReference type="InterPro" id="IPR050091">
    <property type="entry name" value="PKS_NRPS_Biosynth_Enz"/>
</dbReference>
<dbReference type="SUPFAM" id="SSF51735">
    <property type="entry name" value="NAD(P)-binding Rossmann-fold domains"/>
    <property type="match status" value="2"/>
</dbReference>
<dbReference type="InterPro" id="IPR042104">
    <property type="entry name" value="PKS_dehydratase_sf"/>
</dbReference>
<sequence>MYNHQGINDKMSDIAIIGYSFKLPQDVEDDDAFWDVLQNRRNLMTGWPESRVKTDSFSNNKHQKWNGKGGHFLSDDVAAFDAPFFSLTAKEASAMDPMQRWTLESTYHAFENAGLPVDSLKGSRTAVFSASMLEDYSRMTAVDPDNLERTAVTGSTVSCIIPNRVSWYFDLRGPSIHVNTACSSSLSAVDMACKALKSGDASCAVVTGANLLLDPSIFQVLANQGFLSPDGVCYSFDERANGYARGEGVIAVVLKPVQAAIENGDMIRAVIRSIGSNQDGHTPILTQPSSQSQEELIRHVYKKAGLPMSDTRYVEAHGTGTPVGDPIEVKAIGRCFQEHRSHSEPLYVGSVKANIGHLEGASALASLVKCILILEKGVIPPNALLQNINPALNANSYSIEVPTQMVKWPVQGLRRVSLNSFGFGGSNSHIVLDDALHYLQDRSLSGIHNTSLFPRPVTNGSGVTNGHGAAHINGANGTNGAVNGYSDVELHKLLVWTTADEKAAKRTLEAYDNFHKETMSGDHKKLDSLAFTLGSRRSNMLWRAFSVVDGSEKKAVSPSKPIRSSEDLGLAFVFTGQGAQSINMGSGLEHYAVYRETLEKISEIYSSFGCSWNLFGNCGDNINMPQYSQPLATAVQIALVDLLASFRITPKIVVGHSSGEIAAAYASGVLSLESACRVSYFRGVLAGKLRETNASTPGAMLSINLAPHHVSEYLEKTGVLAINVACINSPLNVTLSGPEEAIDKIKSQADQDGIFAQKLKTGVAYHSPSMKAIASEYLAALEGLTKRKDGTSIPMVSSVTGKSISPETLSTGQYWVYNMLSPVRFAEAVQAIANKNSARKLGLGNITDLIEIGPHPALRRPVKETLDEMSSAAKGVRYSYVLHRFHPAIQTTLELAGQLFCQGYPVSVSAVNQQRTKAKFLVNCPKYPFDRSQRYWAESRLSRDFRLREAVKGELLGVRVSDWNPLEPRWRNFWSIDSSAWTGDHKISDTVLFPASGMLLMAIEAAQDVVPSDRAVFGYNIEKAEFMNPIIVPGTWEDRLETQVCLRVVDKQLATKYYVSIFTYSHNEWVECFTANISVEFQDNDSNGERRVSHEHIRRQCQECTLPIDSGVFYHDAAAVGLQYGDWFRLMRSIKWDGKTSAVARVDLSQSRFNIRSLVHPTVLDQAFQVLRASSGQQTAANVPVKLENAWFSSKAWKTPTIQWISEATPTVHGYGEQGKVTALGEDGEVLCCIERAVTSAVSGGITQKEKKLMYSVEWKPQFSMLGSSQLTRLCAANAVPKDDSTVLENHSRLCHTLELVAARVLKNVDKSRIPVYLQRHVEWMGHHVGKLSAEHQAEATNISDEELESRLAEVDSVLPAWKLYTTCARKLPEILSGELDPLQVVFESDQADIFYSDLFRNLCADGQLNYLLDLASHENPALRVLEVGAGTGGMTGHVISALQEREMRTGGLAFSEYTYTDISPAFFETASQRWPDLKSQGRITFKTLDLDRRIDSQGFDPGSYDLVIAASVLHATPYLEATIRNVRKALKPGGRLILLEVINPNDIATNFMAGLVPGWWVAREEWRPHSAAIPEHLWDKCLKDNGFSGNDLVIRDYQDNQCHIMSVIVTTASEPEPKSEEMVGKGRLVMLISDDASTKERELADQVRARIDPNLERRATVITFSLTPVQRELAKLTAEDAFICFAEAGDKPLLSTLSEGQFSCLQFLISRASNLLWVTSASISDSMCPDYSVAQGFFRSIRAEQPDTHIVTLAIDGEMAQASQACFISEVYEATFETETPSNEVEYVVRDGVITTGRAVRDFSTDTALRSLVSKQLQQKPWGEGPGLKLDISQPGSLDSLQFVEDQSLAEELGPYDVEIEARAWGFTSRDLDIALGHPDRRIEEFGSDCVGFVARIGESCSTIRIGDRVAMVSNGCMRKYARANEAHVFKIPDSLSIEDAAQLASPGLAACHSILNVARVQENNKVLIHSAASILGQIAVRLAQTMSARVFATVSTAAEKQLLVDTIGLNTDSIFDSNSPSLTQDVMRVTEEEGVDVLLDCSRDTRYTPLSCVTDGGCIVSLGGRNSSMASTMAAEIMSRNLTFSSIDIMRLKPKVFSQLAQTTLQLLAEVKIPPPQLLPAFKISDIKNSFKKLQEDTNDRVVVTAAEEDAVPQFVQDRRQWTFDGNSTYLVAGGSGGLGRAIIRWMADRGAKHLIVPSRSGATSEAAAHLVAQLTSQGVNIAAPMCDVSIREDVTVMLEECSRTMPPIKGCINAAMVLQDAIFQSNMTFQQWELTIRSKVDTSKNLHELLPKDLDFFILLSSLAGVVGQMASANYAGGCAYQDALAKHRRMNGQSALSLNIGWMSNIGIIAEKEAYQRQRQTSNDMQPIEDKELLALLTLCCDPNNPLDLPPLSEGQVLFGLRTPADILSEGHQPPALLERPLLSAFSFLAGNNNTPDQAGDHAENARDTFQGSSDARERQQVVIRAIAAKLARAMSISPDDVEPSKPLSSYGVDSLMAVELRNWINKEFSSTVAVFDIIGSTSIAGVAEVIETRSSI</sequence>
<dbReference type="InterPro" id="IPR020841">
    <property type="entry name" value="PKS_Beta-ketoAc_synthase_dom"/>
</dbReference>
<dbReference type="Pfam" id="PF21089">
    <property type="entry name" value="PKS_DH_N"/>
    <property type="match status" value="1"/>
</dbReference>
<dbReference type="InterPro" id="IPR013217">
    <property type="entry name" value="Methyltransf_12"/>
</dbReference>
<dbReference type="InterPro" id="IPR056501">
    <property type="entry name" value="NAD-bd_HRPKS_sdrA"/>
</dbReference>
<keyword evidence="6" id="KW-0560">Oxidoreductase</keyword>
<dbReference type="InterPro" id="IPR029063">
    <property type="entry name" value="SAM-dependent_MTases_sf"/>
</dbReference>
<dbReference type="InterPro" id="IPR032821">
    <property type="entry name" value="PKS_assoc"/>
</dbReference>
<evidence type="ECO:0000259" key="13">
    <source>
        <dbReference type="PROSITE" id="PS52019"/>
    </source>
</evidence>
<dbReference type="GO" id="GO:0004312">
    <property type="term" value="F:fatty acid synthase activity"/>
    <property type="evidence" value="ECO:0007669"/>
    <property type="project" value="TreeGrafter"/>
</dbReference>
<dbReference type="Gene3D" id="3.40.47.10">
    <property type="match status" value="1"/>
</dbReference>
<dbReference type="Pfam" id="PF02801">
    <property type="entry name" value="Ketoacyl-synt_C"/>
    <property type="match status" value="1"/>
</dbReference>
<evidence type="ECO:0000256" key="4">
    <source>
        <dbReference type="ARBA" id="ARBA00022679"/>
    </source>
</evidence>
<dbReference type="SUPFAM" id="SSF53901">
    <property type="entry name" value="Thiolase-like"/>
    <property type="match status" value="1"/>
</dbReference>
<name>A0A0U2T936_GIBSU</name>
<keyword evidence="5" id="KW-0521">NADP</keyword>
<dbReference type="Gene3D" id="3.40.50.150">
    <property type="entry name" value="Vaccinia Virus protein VP39"/>
    <property type="match status" value="1"/>
</dbReference>
<dbReference type="GO" id="GO:0006633">
    <property type="term" value="P:fatty acid biosynthetic process"/>
    <property type="evidence" value="ECO:0007669"/>
    <property type="project" value="InterPro"/>
</dbReference>
<dbReference type="SUPFAM" id="SSF53335">
    <property type="entry name" value="S-adenosyl-L-methionine-dependent methyltransferases"/>
    <property type="match status" value="1"/>
</dbReference>
<dbReference type="PROSITE" id="PS00606">
    <property type="entry name" value="KS3_1"/>
    <property type="match status" value="1"/>
</dbReference>
<evidence type="ECO:0000256" key="2">
    <source>
        <dbReference type="ARBA" id="ARBA00022450"/>
    </source>
</evidence>
<dbReference type="InterPro" id="IPR036736">
    <property type="entry name" value="ACP-like_sf"/>
</dbReference>
<feature type="region of interest" description="Disordered" evidence="10">
    <location>
        <begin position="2440"/>
        <end position="2461"/>
    </location>
</feature>
<dbReference type="Gene3D" id="3.90.180.10">
    <property type="entry name" value="Medium-chain alcohol dehydrogenases, catalytic domain"/>
    <property type="match status" value="1"/>
</dbReference>
<keyword evidence="7" id="KW-0511">Multifunctional enzyme</keyword>
<dbReference type="PROSITE" id="PS52019">
    <property type="entry name" value="PKS_MFAS_DH"/>
    <property type="match status" value="1"/>
</dbReference>
<dbReference type="Pfam" id="PF16197">
    <property type="entry name" value="KAsynt_C_assoc"/>
    <property type="match status" value="1"/>
</dbReference>
<accession>A0A0U2T936</accession>
<evidence type="ECO:0000256" key="8">
    <source>
        <dbReference type="ARBA" id="ARBA00023315"/>
    </source>
</evidence>
<evidence type="ECO:0000256" key="10">
    <source>
        <dbReference type="SAM" id="MobiDB-lite"/>
    </source>
</evidence>
<dbReference type="InterPro" id="IPR013149">
    <property type="entry name" value="ADH-like_C"/>
</dbReference>
<dbReference type="Gene3D" id="3.40.366.10">
    <property type="entry name" value="Malonyl-Coenzyme A Acyl Carrier Protein, domain 2"/>
    <property type="match status" value="1"/>
</dbReference>
<dbReference type="Pfam" id="PF00109">
    <property type="entry name" value="ketoacyl-synt"/>
    <property type="match status" value="1"/>
</dbReference>
<dbReference type="InterPro" id="IPR049900">
    <property type="entry name" value="PKS_mFAS_DH"/>
</dbReference>
<dbReference type="InterPro" id="IPR016039">
    <property type="entry name" value="Thiolase-like"/>
</dbReference>
<evidence type="ECO:0000256" key="6">
    <source>
        <dbReference type="ARBA" id="ARBA00023002"/>
    </source>
</evidence>
<evidence type="ECO:0000256" key="5">
    <source>
        <dbReference type="ARBA" id="ARBA00022857"/>
    </source>
</evidence>
<dbReference type="PROSITE" id="PS50075">
    <property type="entry name" value="CARRIER"/>
    <property type="match status" value="1"/>
</dbReference>
<dbReference type="SMART" id="SM00829">
    <property type="entry name" value="PKS_ER"/>
    <property type="match status" value="1"/>
</dbReference>
<dbReference type="Gene3D" id="3.10.129.110">
    <property type="entry name" value="Polyketide synthase dehydratase"/>
    <property type="match status" value="1"/>
</dbReference>
<organism evidence="14">
    <name type="scientific">Gibberella subglutinans</name>
    <name type="common">Fusarium subglutinans</name>
    <dbReference type="NCBI Taxonomy" id="42677"/>
    <lineage>
        <taxon>Eukaryota</taxon>
        <taxon>Fungi</taxon>
        <taxon>Dikarya</taxon>
        <taxon>Ascomycota</taxon>
        <taxon>Pezizomycotina</taxon>
        <taxon>Sordariomycetes</taxon>
        <taxon>Hypocreomycetidae</taxon>
        <taxon>Hypocreales</taxon>
        <taxon>Nectriaceae</taxon>
        <taxon>Fusarium</taxon>
        <taxon>Fusarium fujikuroi species complex</taxon>
    </lineage>
</organism>
<dbReference type="Pfam" id="PF23114">
    <property type="entry name" value="NAD-bd_HRPKS_sdrA"/>
    <property type="match status" value="1"/>
</dbReference>
<feature type="region of interest" description="C-terminal hotdog fold" evidence="9">
    <location>
        <begin position="1102"/>
        <end position="1248"/>
    </location>
</feature>
<keyword evidence="2" id="KW-0596">Phosphopantetheine</keyword>
<dbReference type="InterPro" id="IPR020806">
    <property type="entry name" value="PKS_PP-bd"/>
</dbReference>
<evidence type="ECO:0000256" key="1">
    <source>
        <dbReference type="ARBA" id="ARBA00005179"/>
    </source>
</evidence>
<dbReference type="PROSITE" id="PS00012">
    <property type="entry name" value="PHOSPHOPANTETHEINE"/>
    <property type="match status" value="1"/>
</dbReference>
<dbReference type="SMART" id="SM00827">
    <property type="entry name" value="PKS_AT"/>
    <property type="match status" value="1"/>
</dbReference>
<dbReference type="Pfam" id="PF14765">
    <property type="entry name" value="PS-DH"/>
    <property type="match status" value="1"/>
</dbReference>
<feature type="domain" description="Carrier" evidence="11">
    <location>
        <begin position="2458"/>
        <end position="2539"/>
    </location>
</feature>
<dbReference type="SUPFAM" id="SSF47336">
    <property type="entry name" value="ACP-like"/>
    <property type="match status" value="1"/>
</dbReference>
<dbReference type="EMBL" id="KU180146">
    <property type="protein sequence ID" value="ALQ33009.1"/>
    <property type="molecule type" value="mRNA"/>
</dbReference>
<dbReference type="Pfam" id="PF00698">
    <property type="entry name" value="Acyl_transf_1"/>
    <property type="match status" value="1"/>
</dbReference>
<keyword evidence="8" id="KW-0012">Acyltransferase</keyword>
<dbReference type="InterPro" id="IPR020807">
    <property type="entry name" value="PKS_DH"/>
</dbReference>
<dbReference type="GO" id="GO:0031177">
    <property type="term" value="F:phosphopantetheine binding"/>
    <property type="evidence" value="ECO:0007669"/>
    <property type="project" value="InterPro"/>
</dbReference>
<dbReference type="InterPro" id="IPR020843">
    <property type="entry name" value="ER"/>
</dbReference>
<evidence type="ECO:0000259" key="11">
    <source>
        <dbReference type="PROSITE" id="PS50075"/>
    </source>
</evidence>
<dbReference type="PANTHER" id="PTHR43775:SF29">
    <property type="entry name" value="ASPERFURANONE POLYKETIDE SYNTHASE AFOG-RELATED"/>
    <property type="match status" value="1"/>
</dbReference>
<reference evidence="14" key="1">
    <citation type="submission" date="2015-11" db="EMBL/GenBank/DDBJ databases">
        <title>Insights into natural products biosynthesis from analysis of 490 polyketide synthases from Fusarium.</title>
        <authorList>
            <person name="Brown D.W."/>
            <person name="Proctor R.H."/>
        </authorList>
    </citation>
    <scope>NUCLEOTIDE SEQUENCE</scope>
    <source>
        <strain evidence="14">NSM 107</strain>
    </source>
</reference>